<dbReference type="PROSITE" id="PS50109">
    <property type="entry name" value="HIS_KIN"/>
    <property type="match status" value="1"/>
</dbReference>
<sequence>MNRIILIGLFFTFTCSPLTQNSETPVAIQGRIDLRNWDPQKTIPLSGEWAFYWKQLVHPNQPTSDIESKIEINKLNSQNIQSFQNIGERWKEKYDGTGYSSYRLKILFPEPTKEKVYALRFFQTGGAAMFVYVDGVLQLELGKVGTTKISMVPTRSSGLIILPQPNPETEILVHVSNFHHDDGAFWYPPTIGLYQNTNKQLINDAIRDSLLTGALIFMAFYHFVVFIFRRNKSLILYFGLYSFVIALHSISLNGDSLYFLFSDVPYRLAFSLSLIFYLAMPCYLLFLTKRFPDNFPKSITNFFVISCVALYLIVLITPSELGSQTTFYGLFFTFFGLFYSIVCIISAVYQKKEMAIPFLLIQVFLFLSGINDTLYLYGILNYGLILKYSYLSTVLLQSLVLASYFTKSFIKNETLGKELTSLNESLEKTVILRTNEYKEAKQIAEEANEWKDKFISLVAHDLRSPLSTVYSALTIVTDKDSTEEEKTHIYKQVFVILENAMSTVEHLLNLNRFRRNQGQFLLQLTDNRLIEITNSIKASVTYDLQKKSLQMDWDISETATVYADSSILKEILRNLITNAIKFSNPNGWIRVSSEELNDFTTITIEDGGQGISQEYQKEIFTNPKPSLGTLGEKGFGIGLKLCFELMRLHGGGIKVYSDGRTGSKFVLEFPNGTSNNKIS</sequence>
<name>A0A2N0AJ34_9LEPT</name>
<dbReference type="InterPro" id="IPR004358">
    <property type="entry name" value="Sig_transdc_His_kin-like_C"/>
</dbReference>
<evidence type="ECO:0000256" key="7">
    <source>
        <dbReference type="SAM" id="Phobius"/>
    </source>
</evidence>
<evidence type="ECO:0000256" key="4">
    <source>
        <dbReference type="ARBA" id="ARBA00022679"/>
    </source>
</evidence>
<evidence type="ECO:0000256" key="5">
    <source>
        <dbReference type="ARBA" id="ARBA00022777"/>
    </source>
</evidence>
<dbReference type="InterPro" id="IPR008979">
    <property type="entry name" value="Galactose-bd-like_sf"/>
</dbReference>
<proteinExistence type="predicted"/>
<dbReference type="PANTHER" id="PTHR43711">
    <property type="entry name" value="TWO-COMPONENT HISTIDINE KINASE"/>
    <property type="match status" value="1"/>
</dbReference>
<evidence type="ECO:0000256" key="3">
    <source>
        <dbReference type="ARBA" id="ARBA00022553"/>
    </source>
</evidence>
<accession>A0A2N0AJ34</accession>
<dbReference type="RefSeq" id="WP_100744799.1">
    <property type="nucleotide sequence ID" value="NZ_NPDW01000002.1"/>
</dbReference>
<feature type="transmembrane region" description="Helical" evidence="7">
    <location>
        <begin position="210"/>
        <end position="228"/>
    </location>
</feature>
<dbReference type="PRINTS" id="PR00344">
    <property type="entry name" value="BCTRLSENSOR"/>
</dbReference>
<reference evidence="9 10" key="1">
    <citation type="submission" date="2017-07" db="EMBL/GenBank/DDBJ databases">
        <title>Leptospira spp. isolated from tropical soils.</title>
        <authorList>
            <person name="Thibeaux R."/>
            <person name="Iraola G."/>
            <person name="Ferres I."/>
            <person name="Bierque E."/>
            <person name="Girault D."/>
            <person name="Soupe-Gilbert M.-E."/>
            <person name="Picardeau M."/>
            <person name="Goarant C."/>
        </authorList>
    </citation>
    <scope>NUCLEOTIDE SEQUENCE [LARGE SCALE GENOMIC DNA]</scope>
    <source>
        <strain evidence="9 10">FH2-B-A1</strain>
    </source>
</reference>
<dbReference type="Gene3D" id="1.10.287.130">
    <property type="match status" value="1"/>
</dbReference>
<gene>
    <name evidence="9" type="ORF">CH364_13170</name>
</gene>
<dbReference type="InterPro" id="IPR011623">
    <property type="entry name" value="7TMR_DISM_rcpt_extracell_dom1"/>
</dbReference>
<keyword evidence="5 9" id="KW-0418">Kinase</keyword>
<feature type="transmembrane region" description="Helical" evidence="7">
    <location>
        <begin position="266"/>
        <end position="287"/>
    </location>
</feature>
<feature type="transmembrane region" description="Helical" evidence="7">
    <location>
        <begin position="356"/>
        <end position="379"/>
    </location>
</feature>
<dbReference type="SUPFAM" id="SSF55874">
    <property type="entry name" value="ATPase domain of HSP90 chaperone/DNA topoisomerase II/histidine kinase"/>
    <property type="match status" value="1"/>
</dbReference>
<dbReference type="InterPro" id="IPR003661">
    <property type="entry name" value="HisK_dim/P_dom"/>
</dbReference>
<dbReference type="GO" id="GO:0000155">
    <property type="term" value="F:phosphorelay sensor kinase activity"/>
    <property type="evidence" value="ECO:0007669"/>
    <property type="project" value="InterPro"/>
</dbReference>
<keyword evidence="6" id="KW-0902">Two-component regulatory system</keyword>
<evidence type="ECO:0000313" key="9">
    <source>
        <dbReference type="EMBL" id="PJZ84316.1"/>
    </source>
</evidence>
<dbReference type="OrthoDB" id="9809348at2"/>
<keyword evidence="7" id="KW-0472">Membrane</keyword>
<dbReference type="Proteomes" id="UP000232145">
    <property type="component" value="Unassembled WGS sequence"/>
</dbReference>
<dbReference type="SMART" id="SM00387">
    <property type="entry name" value="HATPase_c"/>
    <property type="match status" value="1"/>
</dbReference>
<dbReference type="CDD" id="cd00075">
    <property type="entry name" value="HATPase"/>
    <property type="match status" value="1"/>
</dbReference>
<keyword evidence="3" id="KW-0597">Phosphoprotein</keyword>
<dbReference type="EC" id="2.7.13.3" evidence="2"/>
<feature type="domain" description="Histidine kinase" evidence="8">
    <location>
        <begin position="457"/>
        <end position="673"/>
    </location>
</feature>
<dbReference type="Pfam" id="PF07695">
    <property type="entry name" value="7TMR-DISM_7TM"/>
    <property type="match status" value="1"/>
</dbReference>
<dbReference type="CDD" id="cd00082">
    <property type="entry name" value="HisKA"/>
    <property type="match status" value="1"/>
</dbReference>
<dbReference type="InterPro" id="IPR050736">
    <property type="entry name" value="Sensor_HK_Regulatory"/>
</dbReference>
<evidence type="ECO:0000259" key="8">
    <source>
        <dbReference type="PROSITE" id="PS50109"/>
    </source>
</evidence>
<organism evidence="9 10">
    <name type="scientific">Leptospira harrisiae</name>
    <dbReference type="NCBI Taxonomy" id="2023189"/>
    <lineage>
        <taxon>Bacteria</taxon>
        <taxon>Pseudomonadati</taxon>
        <taxon>Spirochaetota</taxon>
        <taxon>Spirochaetia</taxon>
        <taxon>Leptospirales</taxon>
        <taxon>Leptospiraceae</taxon>
        <taxon>Leptospira</taxon>
    </lineage>
</organism>
<dbReference type="InterPro" id="IPR036890">
    <property type="entry name" value="HATPase_C_sf"/>
</dbReference>
<dbReference type="InterPro" id="IPR003594">
    <property type="entry name" value="HATPase_dom"/>
</dbReference>
<dbReference type="Gene3D" id="3.30.565.10">
    <property type="entry name" value="Histidine kinase-like ATPase, C-terminal domain"/>
    <property type="match status" value="1"/>
</dbReference>
<evidence type="ECO:0000256" key="6">
    <source>
        <dbReference type="ARBA" id="ARBA00023012"/>
    </source>
</evidence>
<dbReference type="SUPFAM" id="SSF49785">
    <property type="entry name" value="Galactose-binding domain-like"/>
    <property type="match status" value="1"/>
</dbReference>
<comment type="caution">
    <text evidence="9">The sequence shown here is derived from an EMBL/GenBank/DDBJ whole genome shotgun (WGS) entry which is preliminary data.</text>
</comment>
<dbReference type="Pfam" id="PF02518">
    <property type="entry name" value="HATPase_c"/>
    <property type="match status" value="1"/>
</dbReference>
<dbReference type="SUPFAM" id="SSF47384">
    <property type="entry name" value="Homodimeric domain of signal transducing histidine kinase"/>
    <property type="match status" value="1"/>
</dbReference>
<dbReference type="InterPro" id="IPR005467">
    <property type="entry name" value="His_kinase_dom"/>
</dbReference>
<keyword evidence="10" id="KW-1185">Reference proteome</keyword>
<evidence type="ECO:0000313" key="10">
    <source>
        <dbReference type="Proteomes" id="UP000232145"/>
    </source>
</evidence>
<dbReference type="Gene3D" id="2.60.120.260">
    <property type="entry name" value="Galactose-binding domain-like"/>
    <property type="match status" value="1"/>
</dbReference>
<evidence type="ECO:0000256" key="2">
    <source>
        <dbReference type="ARBA" id="ARBA00012438"/>
    </source>
</evidence>
<keyword evidence="4" id="KW-0808">Transferase</keyword>
<evidence type="ECO:0000256" key="1">
    <source>
        <dbReference type="ARBA" id="ARBA00000085"/>
    </source>
</evidence>
<keyword evidence="7" id="KW-1133">Transmembrane helix</keyword>
<dbReference type="PANTHER" id="PTHR43711:SF1">
    <property type="entry name" value="HISTIDINE KINASE 1"/>
    <property type="match status" value="1"/>
</dbReference>
<keyword evidence="7" id="KW-0812">Transmembrane</keyword>
<dbReference type="EMBL" id="NPDX01000003">
    <property type="protein sequence ID" value="PJZ84316.1"/>
    <property type="molecule type" value="Genomic_DNA"/>
</dbReference>
<dbReference type="AlphaFoldDB" id="A0A2N0AJ34"/>
<feature type="transmembrane region" description="Helical" evidence="7">
    <location>
        <begin position="235"/>
        <end position="254"/>
    </location>
</feature>
<feature type="transmembrane region" description="Helical" evidence="7">
    <location>
        <begin position="299"/>
        <end position="316"/>
    </location>
</feature>
<protein>
    <recommendedName>
        <fullName evidence="2">histidine kinase</fullName>
        <ecNumber evidence="2">2.7.13.3</ecNumber>
    </recommendedName>
</protein>
<feature type="transmembrane region" description="Helical" evidence="7">
    <location>
        <begin position="328"/>
        <end position="349"/>
    </location>
</feature>
<comment type="catalytic activity">
    <reaction evidence="1">
        <text>ATP + protein L-histidine = ADP + protein N-phospho-L-histidine.</text>
        <dbReference type="EC" id="2.7.13.3"/>
    </reaction>
</comment>
<dbReference type="InterPro" id="IPR036097">
    <property type="entry name" value="HisK_dim/P_sf"/>
</dbReference>